<name>A0A542ZKR4_9MICO</name>
<dbReference type="Pfam" id="PF04909">
    <property type="entry name" value="Amidohydro_2"/>
    <property type="match status" value="1"/>
</dbReference>
<dbReference type="RefSeq" id="WP_141788785.1">
    <property type="nucleotide sequence ID" value="NZ_BAAAKX010000007.1"/>
</dbReference>
<dbReference type="Gene3D" id="3.20.20.140">
    <property type="entry name" value="Metal-dependent hydrolases"/>
    <property type="match status" value="1"/>
</dbReference>
<organism evidence="3 4">
    <name type="scientific">Oryzihumus leptocrescens</name>
    <dbReference type="NCBI Taxonomy" id="297536"/>
    <lineage>
        <taxon>Bacteria</taxon>
        <taxon>Bacillati</taxon>
        <taxon>Actinomycetota</taxon>
        <taxon>Actinomycetes</taxon>
        <taxon>Micrococcales</taxon>
        <taxon>Intrasporangiaceae</taxon>
        <taxon>Oryzihumus</taxon>
    </lineage>
</organism>
<evidence type="ECO:0000256" key="1">
    <source>
        <dbReference type="SAM" id="MobiDB-lite"/>
    </source>
</evidence>
<evidence type="ECO:0000313" key="3">
    <source>
        <dbReference type="EMBL" id="TQL60947.1"/>
    </source>
</evidence>
<dbReference type="InterPro" id="IPR006680">
    <property type="entry name" value="Amidohydro-rel"/>
</dbReference>
<feature type="region of interest" description="Disordered" evidence="1">
    <location>
        <begin position="344"/>
        <end position="364"/>
    </location>
</feature>
<accession>A0A542ZKR4</accession>
<dbReference type="EMBL" id="VFOQ01000001">
    <property type="protein sequence ID" value="TQL60947.1"/>
    <property type="molecule type" value="Genomic_DNA"/>
</dbReference>
<dbReference type="InterPro" id="IPR032466">
    <property type="entry name" value="Metal_Hydrolase"/>
</dbReference>
<dbReference type="GO" id="GO:0016787">
    <property type="term" value="F:hydrolase activity"/>
    <property type="evidence" value="ECO:0007669"/>
    <property type="project" value="InterPro"/>
</dbReference>
<gene>
    <name evidence="3" type="ORF">FB474_2347</name>
</gene>
<evidence type="ECO:0000259" key="2">
    <source>
        <dbReference type="Pfam" id="PF04909"/>
    </source>
</evidence>
<dbReference type="OrthoDB" id="7325417at2"/>
<dbReference type="PANTHER" id="PTHR42889">
    <property type="entry name" value="BLR3681 PROTEIN"/>
    <property type="match status" value="1"/>
</dbReference>
<keyword evidence="4" id="KW-1185">Reference proteome</keyword>
<dbReference type="PANTHER" id="PTHR42889:SF1">
    <property type="entry name" value="BLR3681 PROTEIN"/>
    <property type="match status" value="1"/>
</dbReference>
<protein>
    <recommendedName>
        <fullName evidence="2">Amidohydrolase-related domain-containing protein</fullName>
    </recommendedName>
</protein>
<comment type="caution">
    <text evidence="3">The sequence shown here is derived from an EMBL/GenBank/DDBJ whole genome shotgun (WGS) entry which is preliminary data.</text>
</comment>
<dbReference type="SUPFAM" id="SSF51556">
    <property type="entry name" value="Metallo-dependent hydrolases"/>
    <property type="match status" value="1"/>
</dbReference>
<evidence type="ECO:0000313" key="4">
    <source>
        <dbReference type="Proteomes" id="UP000319514"/>
    </source>
</evidence>
<dbReference type="AlphaFoldDB" id="A0A542ZKR4"/>
<dbReference type="Proteomes" id="UP000319514">
    <property type="component" value="Unassembled WGS sequence"/>
</dbReference>
<feature type="compositionally biased region" description="Low complexity" evidence="1">
    <location>
        <begin position="346"/>
        <end position="364"/>
    </location>
</feature>
<feature type="domain" description="Amidohydrolase-related" evidence="2">
    <location>
        <begin position="59"/>
        <end position="319"/>
    </location>
</feature>
<sequence>MKNGKFCMDAHTGYWDASPENTKNRYGDAFIETFYAFHNGFNPTGQPQWTMDYDTQFRKVDPDWYLDTMFVQGDSDMAILSTQVLMDFYRTGFVNPERNAELVKRAPNRLIALGGIDPRSPDALEQVDHQVTDLGMRGFKWYTAEWRGESRGWKANDPMVFPLYERCIELGITNMHFHKGPAVEPLALERFDVRDIDEPSTLYPELNFIVDHVGLPRLDDFCWLSARSPNVYASLAVALAFVHNRPRFFGNVMANLLFWLGPDRIIYGTDFPIWYPQWQLDDFMAFQIPADIEDEYGVSLTDEVKEKIIGGNIARLYGIDTEARLKELKGDEFDVRREERIARIPTETAGEAAESETGVAGTPR</sequence>
<proteinExistence type="predicted"/>
<reference evidence="3 4" key="1">
    <citation type="submission" date="2019-06" db="EMBL/GenBank/DDBJ databases">
        <title>Sequencing the genomes of 1000 actinobacteria strains.</title>
        <authorList>
            <person name="Klenk H.-P."/>
        </authorList>
    </citation>
    <scope>NUCLEOTIDE SEQUENCE [LARGE SCALE GENOMIC DNA]</scope>
    <source>
        <strain evidence="3 4">DSM 18082</strain>
    </source>
</reference>